<dbReference type="AlphaFoldDB" id="A0A239M0W8"/>
<protein>
    <submittedName>
        <fullName evidence="1">Helix-hairpin-helix motif-containing protein</fullName>
    </submittedName>
</protein>
<dbReference type="EMBL" id="FZPD01000006">
    <property type="protein sequence ID" value="SNT35768.1"/>
    <property type="molecule type" value="Genomic_DNA"/>
</dbReference>
<dbReference type="RefSeq" id="WP_089358183.1">
    <property type="nucleotide sequence ID" value="NZ_FZPD01000006.1"/>
</dbReference>
<evidence type="ECO:0000313" key="2">
    <source>
        <dbReference type="Proteomes" id="UP000198393"/>
    </source>
</evidence>
<reference evidence="1 2" key="1">
    <citation type="submission" date="2017-06" db="EMBL/GenBank/DDBJ databases">
        <authorList>
            <person name="Kim H.J."/>
            <person name="Triplett B.A."/>
        </authorList>
    </citation>
    <scope>NUCLEOTIDE SEQUENCE [LARGE SCALE GENOMIC DNA]</scope>
    <source>
        <strain evidence="1 2">DSM 19307</strain>
    </source>
</reference>
<dbReference type="InterPro" id="IPR010994">
    <property type="entry name" value="RuvA_2-like"/>
</dbReference>
<dbReference type="SUPFAM" id="SSF47781">
    <property type="entry name" value="RuvA domain 2-like"/>
    <property type="match status" value="1"/>
</dbReference>
<proteinExistence type="predicted"/>
<name>A0A239M0W8_EKHLU</name>
<evidence type="ECO:0000313" key="1">
    <source>
        <dbReference type="EMBL" id="SNT35768.1"/>
    </source>
</evidence>
<gene>
    <name evidence="1" type="ORF">SAMN05421640_3514</name>
</gene>
<sequence length="698" mass="81268">MKKWITILLIAISLPLYSQNDEIDLEIFAERLFQVQDEDVAYEDIYESLLLYYSNKLNLNLVEPEELASLYILNPAQLSNFFTYRDQFGNFLSINELQAVPELDLETIRMMLPFVTVEESRVDSRPLIKRILTEENNYFLLRYSRRLEEQKGYTAPLPLDTFFVRNENNEVIDTLTTPPSRYAGSPNKIYGRFRTSHRNDFSLGFTFEKDNGEEFAFNKNQKGFDFYSYHLMLENKFGFEKIMLGDFQLQVGQGIVFGAGFNAGKGAETVNTTKRNSLGIRPYTSVLESGFFRGVGLTKKRGDFEMTLFYSDLKQDGNVQTDTTFSDFDEFINSIQSSGFHRTPNELNSKDRINEQSVGAVIQYQPHRRLIIGVSGLNSNYSRPLQRKPNNYNQFEFKGDHNFITSAYANYTWQNFTFFGEGARSKSGGIGAVAGLVASLSRTVDMAMVFRNYDRDFHSFYGNAFSENSRNINERGTYWGLSIKPNRRHKLNLYYDRFKFPWLKFRTEAPSVGNEWLIRYSHFPSRQITLYAQARQQKRQVTMPSENLNILTDQIKYNYIFNIDYELKPWLKLKTKVQSSTQQEGNEHTKGFAIIQDVNFEVWKLKFNTRMALFDTDDFDNAQYVYENDVLYAFSIPAYNGTGVRSYAMVRYDPIRNVSVWLRYAQFSFRDREVVGSGLNESIGNTSSEMKIMLRIKF</sequence>
<dbReference type="Pfam" id="PF12836">
    <property type="entry name" value="HHH_3"/>
    <property type="match status" value="1"/>
</dbReference>
<dbReference type="OrthoDB" id="9766750at2"/>
<organism evidence="1 2">
    <name type="scientific">Ekhidna lutea</name>
    <dbReference type="NCBI Taxonomy" id="447679"/>
    <lineage>
        <taxon>Bacteria</taxon>
        <taxon>Pseudomonadati</taxon>
        <taxon>Bacteroidota</taxon>
        <taxon>Cytophagia</taxon>
        <taxon>Cytophagales</taxon>
        <taxon>Reichenbachiellaceae</taxon>
        <taxon>Ekhidna</taxon>
    </lineage>
</organism>
<accession>A0A239M0W8</accession>
<dbReference type="Proteomes" id="UP000198393">
    <property type="component" value="Unassembled WGS sequence"/>
</dbReference>
<keyword evidence="2" id="KW-1185">Reference proteome</keyword>